<dbReference type="GO" id="GO:0006869">
    <property type="term" value="P:lipid transport"/>
    <property type="evidence" value="ECO:0007669"/>
    <property type="project" value="InterPro"/>
</dbReference>
<keyword evidence="4" id="KW-0732">Signal</keyword>
<dbReference type="CDD" id="cd01959">
    <property type="entry name" value="nsLTP2"/>
    <property type="match status" value="1"/>
</dbReference>
<evidence type="ECO:0000313" key="6">
    <source>
        <dbReference type="EMBL" id="KAJ8436613.1"/>
    </source>
</evidence>
<dbReference type="SUPFAM" id="SSF47699">
    <property type="entry name" value="Bifunctional inhibitor/lipid-transfer protein/seed storage 2S albumin"/>
    <property type="match status" value="2"/>
</dbReference>
<dbReference type="PANTHER" id="PTHR33214">
    <property type="entry name" value="BIFUNCTIONAL INHIBITOR/LIPID-TRANSFER PROTEIN/SEED STORAGE 2S ALBUMIN SUPERFAMILY PROTEIN"/>
    <property type="match status" value="1"/>
</dbReference>
<dbReference type="InterPro" id="IPR033872">
    <property type="entry name" value="nsLTP2"/>
</dbReference>
<keyword evidence="1" id="KW-0813">Transport</keyword>
<feature type="chain" id="PRO_5040140458" description="Bifunctional inhibitor/plant lipid transfer protein/seed storage helical domain-containing protein" evidence="4">
    <location>
        <begin position="27"/>
        <end position="205"/>
    </location>
</feature>
<dbReference type="OrthoDB" id="665742at2759"/>
<name>A0A9Q1K4H6_9CARY</name>
<dbReference type="Gene3D" id="1.10.110.10">
    <property type="entry name" value="Plant lipid-transfer and hydrophobic proteins"/>
    <property type="match status" value="2"/>
</dbReference>
<evidence type="ECO:0000259" key="5">
    <source>
        <dbReference type="SMART" id="SM00499"/>
    </source>
</evidence>
<dbReference type="EMBL" id="JAKOGI010000337">
    <property type="protein sequence ID" value="KAJ8436613.1"/>
    <property type="molecule type" value="Genomic_DNA"/>
</dbReference>
<organism evidence="6 7">
    <name type="scientific">Carnegiea gigantea</name>
    <dbReference type="NCBI Taxonomy" id="171969"/>
    <lineage>
        <taxon>Eukaryota</taxon>
        <taxon>Viridiplantae</taxon>
        <taxon>Streptophyta</taxon>
        <taxon>Embryophyta</taxon>
        <taxon>Tracheophyta</taxon>
        <taxon>Spermatophyta</taxon>
        <taxon>Magnoliopsida</taxon>
        <taxon>eudicotyledons</taxon>
        <taxon>Gunneridae</taxon>
        <taxon>Pentapetalae</taxon>
        <taxon>Caryophyllales</taxon>
        <taxon>Cactineae</taxon>
        <taxon>Cactaceae</taxon>
        <taxon>Cactoideae</taxon>
        <taxon>Echinocereeae</taxon>
        <taxon>Carnegiea</taxon>
    </lineage>
</organism>
<dbReference type="SMART" id="SM00499">
    <property type="entry name" value="AAI"/>
    <property type="match status" value="2"/>
</dbReference>
<dbReference type="Proteomes" id="UP001153076">
    <property type="component" value="Unassembled WGS sequence"/>
</dbReference>
<keyword evidence="2" id="KW-0446">Lipid-binding</keyword>
<comment type="caution">
    <text evidence="6">The sequence shown here is derived from an EMBL/GenBank/DDBJ whole genome shotgun (WGS) entry which is preliminary data.</text>
</comment>
<dbReference type="AlphaFoldDB" id="A0A9Q1K4H6"/>
<accession>A0A9Q1K4H6</accession>
<evidence type="ECO:0000256" key="3">
    <source>
        <dbReference type="SAM" id="Phobius"/>
    </source>
</evidence>
<dbReference type="GO" id="GO:0008289">
    <property type="term" value="F:lipid binding"/>
    <property type="evidence" value="ECO:0007669"/>
    <property type="project" value="UniProtKB-KW"/>
</dbReference>
<evidence type="ECO:0000313" key="7">
    <source>
        <dbReference type="Proteomes" id="UP001153076"/>
    </source>
</evidence>
<dbReference type="InterPro" id="IPR036312">
    <property type="entry name" value="Bifun_inhib/LTP/seed_sf"/>
</dbReference>
<feature type="signal peptide" evidence="4">
    <location>
        <begin position="1"/>
        <end position="26"/>
    </location>
</feature>
<sequence length="205" mass="22092">MANKVALLALMAFVAAVLLAEPPTMAEAVTCDPLQLSVCAGAIMSNQQPSSACCAKLIEQRPCLCQYYNDPALAQYINSRGARRVASTCQVSFTTPPSPLKKRKMDKKVCMVAIMVVVVVLVLRAAEMAKAAKCSPQLLLLLLPCIAAIKSGSSPPKSSMCCIRLRQQSKECMCSYYTNPLIKSYFNNPNAHKVGMACGVPRPKC</sequence>
<keyword evidence="7" id="KW-1185">Reference proteome</keyword>
<feature type="transmembrane region" description="Helical" evidence="3">
    <location>
        <begin position="109"/>
        <end position="126"/>
    </location>
</feature>
<evidence type="ECO:0000256" key="2">
    <source>
        <dbReference type="ARBA" id="ARBA00023121"/>
    </source>
</evidence>
<protein>
    <recommendedName>
        <fullName evidence="5">Bifunctional inhibitor/plant lipid transfer protein/seed storage helical domain-containing protein</fullName>
    </recommendedName>
</protein>
<keyword evidence="3" id="KW-1133">Transmembrane helix</keyword>
<dbReference type="PANTHER" id="PTHR33214:SF30">
    <property type="entry name" value="BIFUNCTIONAL INHIBITOR_LIPID-TRANSFER PROTEIN_SEED STORAGE 2S ALBUMIN SUPERFAMILY PROTEIN"/>
    <property type="match status" value="1"/>
</dbReference>
<dbReference type="InterPro" id="IPR016140">
    <property type="entry name" value="Bifunc_inhib/LTP/seed_store"/>
</dbReference>
<feature type="domain" description="Bifunctional inhibitor/plant lipid transfer protein/seed storage helical" evidence="5">
    <location>
        <begin position="134"/>
        <end position="205"/>
    </location>
</feature>
<dbReference type="Pfam" id="PF00234">
    <property type="entry name" value="Tryp_alpha_amyl"/>
    <property type="match status" value="2"/>
</dbReference>
<gene>
    <name evidence="6" type="ORF">Cgig2_029859</name>
</gene>
<evidence type="ECO:0000256" key="4">
    <source>
        <dbReference type="SAM" id="SignalP"/>
    </source>
</evidence>
<feature type="domain" description="Bifunctional inhibitor/plant lipid transfer protein/seed storage helical" evidence="5">
    <location>
        <begin position="31"/>
        <end position="110"/>
    </location>
</feature>
<keyword evidence="3" id="KW-0472">Membrane</keyword>
<keyword evidence="3" id="KW-0812">Transmembrane</keyword>
<proteinExistence type="predicted"/>
<evidence type="ECO:0000256" key="1">
    <source>
        <dbReference type="ARBA" id="ARBA00022448"/>
    </source>
</evidence>
<reference evidence="6" key="1">
    <citation type="submission" date="2022-04" db="EMBL/GenBank/DDBJ databases">
        <title>Carnegiea gigantea Genome sequencing and assembly v2.</title>
        <authorList>
            <person name="Copetti D."/>
            <person name="Sanderson M.J."/>
            <person name="Burquez A."/>
            <person name="Wojciechowski M.F."/>
        </authorList>
    </citation>
    <scope>NUCLEOTIDE SEQUENCE</scope>
    <source>
        <strain evidence="6">SGP5-SGP5p</strain>
        <tissue evidence="6">Aerial part</tissue>
    </source>
</reference>